<dbReference type="AlphaFoldDB" id="A0A644XFN2"/>
<sequence length="61" mass="7019">MMLLWIIPVGIVVYLLFAKSGKPLGTWVKSGETPEDVLAKRFINGEITEEEYKKMQKIIHE</sequence>
<accession>A0A644XFN2</accession>
<protein>
    <recommendedName>
        <fullName evidence="2">SHOCT domain-containing protein</fullName>
    </recommendedName>
</protein>
<dbReference type="EMBL" id="VSSQ01002373">
    <property type="protein sequence ID" value="MPM15022.1"/>
    <property type="molecule type" value="Genomic_DNA"/>
</dbReference>
<gene>
    <name evidence="1" type="ORF">SDC9_61387</name>
</gene>
<name>A0A644XFN2_9ZZZZ</name>
<proteinExistence type="predicted"/>
<evidence type="ECO:0008006" key="2">
    <source>
        <dbReference type="Google" id="ProtNLM"/>
    </source>
</evidence>
<evidence type="ECO:0000313" key="1">
    <source>
        <dbReference type="EMBL" id="MPM15022.1"/>
    </source>
</evidence>
<comment type="caution">
    <text evidence="1">The sequence shown here is derived from an EMBL/GenBank/DDBJ whole genome shotgun (WGS) entry which is preliminary data.</text>
</comment>
<reference evidence="1" key="1">
    <citation type="submission" date="2019-08" db="EMBL/GenBank/DDBJ databases">
        <authorList>
            <person name="Kucharzyk K."/>
            <person name="Murdoch R.W."/>
            <person name="Higgins S."/>
            <person name="Loffler F."/>
        </authorList>
    </citation>
    <scope>NUCLEOTIDE SEQUENCE</scope>
</reference>
<organism evidence="1">
    <name type="scientific">bioreactor metagenome</name>
    <dbReference type="NCBI Taxonomy" id="1076179"/>
    <lineage>
        <taxon>unclassified sequences</taxon>
        <taxon>metagenomes</taxon>
        <taxon>ecological metagenomes</taxon>
    </lineage>
</organism>